<feature type="transmembrane region" description="Helical" evidence="8">
    <location>
        <begin position="165"/>
        <end position="185"/>
    </location>
</feature>
<dbReference type="RefSeq" id="WP_413259585.1">
    <property type="nucleotide sequence ID" value="NZ_JBHFNS010000084.1"/>
</dbReference>
<keyword evidence="3" id="KW-0813">Transport</keyword>
<evidence type="ECO:0000256" key="5">
    <source>
        <dbReference type="ARBA" id="ARBA00022842"/>
    </source>
</evidence>
<evidence type="ECO:0000259" key="9">
    <source>
        <dbReference type="Pfam" id="PF00571"/>
    </source>
</evidence>
<dbReference type="EMBL" id="JBHFNS010000084">
    <property type="protein sequence ID" value="MFB2938100.1"/>
    <property type="molecule type" value="Genomic_DNA"/>
</dbReference>
<name>A0ABV4YJU5_9CYAN</name>
<dbReference type="SUPFAM" id="SSF54631">
    <property type="entry name" value="CBS-domain pair"/>
    <property type="match status" value="1"/>
</dbReference>
<gene>
    <name evidence="11" type="ORF">ACE1B6_22865</name>
</gene>
<dbReference type="Proteomes" id="UP001576776">
    <property type="component" value="Unassembled WGS sequence"/>
</dbReference>
<evidence type="ECO:0000256" key="7">
    <source>
        <dbReference type="ARBA" id="ARBA00023136"/>
    </source>
</evidence>
<keyword evidence="6 8" id="KW-1133">Transmembrane helix</keyword>
<keyword evidence="12" id="KW-1185">Reference proteome</keyword>
<evidence type="ECO:0000313" key="12">
    <source>
        <dbReference type="Proteomes" id="UP001576776"/>
    </source>
</evidence>
<dbReference type="InterPro" id="IPR036739">
    <property type="entry name" value="SLC41_membr_dom_sf"/>
</dbReference>
<feature type="transmembrane region" description="Helical" evidence="8">
    <location>
        <begin position="264"/>
        <end position="290"/>
    </location>
</feature>
<keyword evidence="4 8" id="KW-0812">Transmembrane</keyword>
<comment type="similarity">
    <text evidence="2">Belongs to the SLC41A transporter family.</text>
</comment>
<evidence type="ECO:0000259" key="10">
    <source>
        <dbReference type="Pfam" id="PF01769"/>
    </source>
</evidence>
<dbReference type="InterPro" id="IPR006667">
    <property type="entry name" value="SLC41_membr_dom"/>
</dbReference>
<evidence type="ECO:0000256" key="4">
    <source>
        <dbReference type="ARBA" id="ARBA00022692"/>
    </source>
</evidence>
<evidence type="ECO:0000313" key="11">
    <source>
        <dbReference type="EMBL" id="MFB2938100.1"/>
    </source>
</evidence>
<feature type="transmembrane region" description="Helical" evidence="8">
    <location>
        <begin position="191"/>
        <end position="210"/>
    </location>
</feature>
<dbReference type="InterPro" id="IPR000644">
    <property type="entry name" value="CBS_dom"/>
</dbReference>
<evidence type="ECO:0000256" key="3">
    <source>
        <dbReference type="ARBA" id="ARBA00022448"/>
    </source>
</evidence>
<keyword evidence="5" id="KW-0460">Magnesium</keyword>
<sequence>MSISKFSVSETAAQYLVPHIPFAFADDSVGSTLSSLPENAFDSLDAVYIIDREGHLLGLVRLLDLLTAPREQQLSDIMTVDPPRAYLHEDQERVAGLAVKYGLTDVPVIDSQECLRGVVPARSLIAILRREHIEDLHRLAGIRREDAQTQHSLQASPTRRAQDRLPWLIVGLIGSILATFVVSRFEQILEARIFVAFFVPGIVYLADAIGTQTEAIVVRGLSLNQMSLRNWLSVELWTGLLIGVVLGGLSFPIVWGAFGDIRLAFAVALTIITAGGIAASIGLLFPWLLYRAGKDPAFGSGPVATIVQDVLSLLMYFTIVQLLLG</sequence>
<dbReference type="InterPro" id="IPR046342">
    <property type="entry name" value="CBS_dom_sf"/>
</dbReference>
<dbReference type="Gene3D" id="1.10.357.20">
    <property type="entry name" value="SLC41 divalent cation transporters, integral membrane domain"/>
    <property type="match status" value="1"/>
</dbReference>
<protein>
    <submittedName>
        <fullName evidence="11">Magnesium transporter</fullName>
    </submittedName>
</protein>
<feature type="domain" description="CBS" evidence="9">
    <location>
        <begin position="75"/>
        <end position="128"/>
    </location>
</feature>
<reference evidence="11 12" key="1">
    <citation type="submission" date="2024-09" db="EMBL/GenBank/DDBJ databases">
        <title>Floridaenema gen nov. (Aerosakkonemataceae, Aerosakkonematales ord. nov., Cyanobacteria) from benthic tropical and subtropical fresh waters, with the description of four new species.</title>
        <authorList>
            <person name="Moretto J.A."/>
            <person name="Berthold D.E."/>
            <person name="Lefler F.W."/>
            <person name="Huang I.-S."/>
            <person name="Laughinghouse H. IV."/>
        </authorList>
    </citation>
    <scope>NUCLEOTIDE SEQUENCE [LARGE SCALE GENOMIC DNA]</scope>
    <source>
        <strain evidence="11 12">BLCC-F154</strain>
    </source>
</reference>
<dbReference type="SUPFAM" id="SSF161093">
    <property type="entry name" value="MgtE membrane domain-like"/>
    <property type="match status" value="1"/>
</dbReference>
<organism evidence="11 12">
    <name type="scientific">Floridaenema fluviatile BLCC-F154</name>
    <dbReference type="NCBI Taxonomy" id="3153640"/>
    <lineage>
        <taxon>Bacteria</taxon>
        <taxon>Bacillati</taxon>
        <taxon>Cyanobacteriota</taxon>
        <taxon>Cyanophyceae</taxon>
        <taxon>Oscillatoriophycideae</taxon>
        <taxon>Aerosakkonematales</taxon>
        <taxon>Aerosakkonemataceae</taxon>
        <taxon>Floridanema</taxon>
        <taxon>Floridanema fluviatile</taxon>
    </lineage>
</organism>
<evidence type="ECO:0000256" key="2">
    <source>
        <dbReference type="ARBA" id="ARBA00009749"/>
    </source>
</evidence>
<dbReference type="PANTHER" id="PTHR41394">
    <property type="entry name" value="MAGNESIUM TRANSPORTER MGTE"/>
    <property type="match status" value="1"/>
</dbReference>
<keyword evidence="7 8" id="KW-0472">Membrane</keyword>
<feature type="transmembrane region" description="Helical" evidence="8">
    <location>
        <begin position="231"/>
        <end position="258"/>
    </location>
</feature>
<dbReference type="Pfam" id="PF00571">
    <property type="entry name" value="CBS"/>
    <property type="match status" value="1"/>
</dbReference>
<evidence type="ECO:0000256" key="8">
    <source>
        <dbReference type="SAM" id="Phobius"/>
    </source>
</evidence>
<dbReference type="Gene3D" id="3.10.580.10">
    <property type="entry name" value="CBS-domain"/>
    <property type="match status" value="1"/>
</dbReference>
<comment type="caution">
    <text evidence="11">The sequence shown here is derived from an EMBL/GenBank/DDBJ whole genome shotgun (WGS) entry which is preliminary data.</text>
</comment>
<proteinExistence type="inferred from homology"/>
<evidence type="ECO:0000256" key="1">
    <source>
        <dbReference type="ARBA" id="ARBA00004141"/>
    </source>
</evidence>
<evidence type="ECO:0000256" key="6">
    <source>
        <dbReference type="ARBA" id="ARBA00022989"/>
    </source>
</evidence>
<dbReference type="PANTHER" id="PTHR41394:SF5">
    <property type="entry name" value="SLC41A_MGTE INTEGRAL MEMBRANE DOMAIN-CONTAINING PROTEIN"/>
    <property type="match status" value="1"/>
</dbReference>
<feature type="domain" description="SLC41A/MgtE integral membrane" evidence="10">
    <location>
        <begin position="199"/>
        <end position="319"/>
    </location>
</feature>
<accession>A0ABV4YJU5</accession>
<feature type="transmembrane region" description="Helical" evidence="8">
    <location>
        <begin position="302"/>
        <end position="324"/>
    </location>
</feature>
<dbReference type="Pfam" id="PF01769">
    <property type="entry name" value="MgtE"/>
    <property type="match status" value="1"/>
</dbReference>
<comment type="subcellular location">
    <subcellularLocation>
        <location evidence="1">Membrane</location>
        <topology evidence="1">Multi-pass membrane protein</topology>
    </subcellularLocation>
</comment>